<sequence length="123" mass="12620">MARFSVLCVLVVVLSIYLERADAASRPVRSPQFGRPHPPFGPPPPPGCFGPGCGPYGRFERRHHFNPYENRGGYYPPGVGNGGSISISKTISISAGGNAQSSASSSAGGGRSSAGSQASSIGK</sequence>
<evidence type="ECO:0000256" key="2">
    <source>
        <dbReference type="SAM" id="SignalP"/>
    </source>
</evidence>
<name>A0A2H1VDJ9_SPOFR</name>
<proteinExistence type="predicted"/>
<feature type="region of interest" description="Disordered" evidence="1">
    <location>
        <begin position="24"/>
        <end position="53"/>
    </location>
</feature>
<evidence type="ECO:0000313" key="3">
    <source>
        <dbReference type="EMBL" id="SOQ38334.1"/>
    </source>
</evidence>
<gene>
    <name evidence="3" type="ORF">SFRICE_005908</name>
</gene>
<dbReference type="AlphaFoldDB" id="A0A2H1VDJ9"/>
<protein>
    <submittedName>
        <fullName evidence="3">SFRICE_005908</fullName>
    </submittedName>
</protein>
<accession>A0A2H1VDJ9</accession>
<feature type="chain" id="PRO_5013614841" evidence="2">
    <location>
        <begin position="24"/>
        <end position="123"/>
    </location>
</feature>
<evidence type="ECO:0000256" key="1">
    <source>
        <dbReference type="SAM" id="MobiDB-lite"/>
    </source>
</evidence>
<organism evidence="3">
    <name type="scientific">Spodoptera frugiperda</name>
    <name type="common">Fall armyworm</name>
    <dbReference type="NCBI Taxonomy" id="7108"/>
    <lineage>
        <taxon>Eukaryota</taxon>
        <taxon>Metazoa</taxon>
        <taxon>Ecdysozoa</taxon>
        <taxon>Arthropoda</taxon>
        <taxon>Hexapoda</taxon>
        <taxon>Insecta</taxon>
        <taxon>Pterygota</taxon>
        <taxon>Neoptera</taxon>
        <taxon>Endopterygota</taxon>
        <taxon>Lepidoptera</taxon>
        <taxon>Glossata</taxon>
        <taxon>Ditrysia</taxon>
        <taxon>Noctuoidea</taxon>
        <taxon>Noctuidae</taxon>
        <taxon>Amphipyrinae</taxon>
        <taxon>Spodoptera</taxon>
    </lineage>
</organism>
<feature type="compositionally biased region" description="Pro residues" evidence="1">
    <location>
        <begin position="36"/>
        <end position="48"/>
    </location>
</feature>
<feature type="compositionally biased region" description="Low complexity" evidence="1">
    <location>
        <begin position="113"/>
        <end position="123"/>
    </location>
</feature>
<reference evidence="3" key="1">
    <citation type="submission" date="2016-07" db="EMBL/GenBank/DDBJ databases">
        <authorList>
            <person name="Bretaudeau A."/>
        </authorList>
    </citation>
    <scope>NUCLEOTIDE SEQUENCE</scope>
    <source>
        <strain evidence="3">Rice</strain>
        <tissue evidence="3">Whole body</tissue>
    </source>
</reference>
<feature type="region of interest" description="Disordered" evidence="1">
    <location>
        <begin position="96"/>
        <end position="123"/>
    </location>
</feature>
<feature type="compositionally biased region" description="Low complexity" evidence="1">
    <location>
        <begin position="96"/>
        <end position="106"/>
    </location>
</feature>
<keyword evidence="2" id="KW-0732">Signal</keyword>
<feature type="signal peptide" evidence="2">
    <location>
        <begin position="1"/>
        <end position="23"/>
    </location>
</feature>
<dbReference type="EMBL" id="ODYU01001732">
    <property type="protein sequence ID" value="SOQ38334.1"/>
    <property type="molecule type" value="Genomic_DNA"/>
</dbReference>